<dbReference type="PANTHER" id="PTHR37422">
    <property type="entry name" value="TEICHURONIC ACID BIOSYNTHESIS PROTEIN TUAE"/>
    <property type="match status" value="1"/>
</dbReference>
<reference evidence="7 8" key="1">
    <citation type="journal article" date="2015" name="Nature">
        <title>rRNA introns, odd ribosomes, and small enigmatic genomes across a large radiation of phyla.</title>
        <authorList>
            <person name="Brown C.T."/>
            <person name="Hug L.A."/>
            <person name="Thomas B.C."/>
            <person name="Sharon I."/>
            <person name="Castelle C.J."/>
            <person name="Singh A."/>
            <person name="Wilkins M.J."/>
            <person name="Williams K.H."/>
            <person name="Banfield J.F."/>
        </authorList>
    </citation>
    <scope>NUCLEOTIDE SEQUENCE [LARGE SCALE GENOMIC DNA]</scope>
</reference>
<dbReference type="InterPro" id="IPR007016">
    <property type="entry name" value="O-antigen_ligase-rel_domated"/>
</dbReference>
<feature type="transmembrane region" description="Helical" evidence="5">
    <location>
        <begin position="119"/>
        <end position="137"/>
    </location>
</feature>
<evidence type="ECO:0000256" key="1">
    <source>
        <dbReference type="ARBA" id="ARBA00004141"/>
    </source>
</evidence>
<feature type="domain" description="O-antigen ligase-related" evidence="6">
    <location>
        <begin position="215"/>
        <end position="362"/>
    </location>
</feature>
<keyword evidence="3 5" id="KW-1133">Transmembrane helix</keyword>
<evidence type="ECO:0000256" key="5">
    <source>
        <dbReference type="SAM" id="Phobius"/>
    </source>
</evidence>
<feature type="transmembrane region" description="Helical" evidence="5">
    <location>
        <begin position="54"/>
        <end position="72"/>
    </location>
</feature>
<accession>A0A0G1ZFG7</accession>
<evidence type="ECO:0000259" key="6">
    <source>
        <dbReference type="Pfam" id="PF04932"/>
    </source>
</evidence>
<organism evidence="7 8">
    <name type="scientific">candidate division Kazan bacterium GW2011_GWB1_52_7</name>
    <dbReference type="NCBI Taxonomy" id="1620414"/>
    <lineage>
        <taxon>Bacteria</taxon>
        <taxon>Bacteria division Kazan-3B-28</taxon>
    </lineage>
</organism>
<dbReference type="Gene3D" id="1.25.40.10">
    <property type="entry name" value="Tetratricopeptide repeat domain"/>
    <property type="match status" value="1"/>
</dbReference>
<dbReference type="AlphaFoldDB" id="A0A0G1ZFG7"/>
<dbReference type="EMBL" id="LCRB01000003">
    <property type="protein sequence ID" value="KKW26597.1"/>
    <property type="molecule type" value="Genomic_DNA"/>
</dbReference>
<feature type="transmembrane region" description="Helical" evidence="5">
    <location>
        <begin position="435"/>
        <end position="459"/>
    </location>
</feature>
<keyword evidence="4 5" id="KW-0472">Membrane</keyword>
<dbReference type="Proteomes" id="UP000034913">
    <property type="component" value="Unassembled WGS sequence"/>
</dbReference>
<feature type="transmembrane region" description="Helical" evidence="5">
    <location>
        <begin position="144"/>
        <end position="165"/>
    </location>
</feature>
<evidence type="ECO:0000256" key="2">
    <source>
        <dbReference type="ARBA" id="ARBA00022692"/>
    </source>
</evidence>
<protein>
    <submittedName>
        <fullName evidence="7">Capsular polysaccharide biosynthesis protein</fullName>
    </submittedName>
</protein>
<dbReference type="GO" id="GO:0016020">
    <property type="term" value="C:membrane"/>
    <property type="evidence" value="ECO:0007669"/>
    <property type="project" value="UniProtKB-SubCell"/>
</dbReference>
<name>A0A0G1ZFG7_UNCK3</name>
<evidence type="ECO:0000256" key="3">
    <source>
        <dbReference type="ARBA" id="ARBA00022989"/>
    </source>
</evidence>
<sequence length="623" mass="70501">MAPRRRTQPVATTVWRMPHMLASILVVFGGLLFLTPLLPSYLVHFSVLYDQSMWTMAVILTAAITLLIYWLISPKDLPVWRWHWLDGLILGWWLWLIVTTILSYDPISSLMGPMDRNGALLHWTGMITLYYLVRWLVPRTPDNFWQYLQSGIALAGTAIATVGLLKLGLGTQAGRELLGLLGNQTFTAYYLGVTLLTTFLLWLRQPKTFNWWALALAVQAAALWFTYARWVYLVIGVMVMLIGWWTTSRWDTARPKRWWLAGAFGLVVLALLTNFAFQRSTYFRWGDTTITHRLTAWDIGWEASQERPILGWGLENYYRAWQANFRPEFEDVTGATETFDNPHNLFISHLVATGWVGLLVFLAMLWLALAKGFRRSIEPDTLWAASIVVAYIGLDLWAFETIITTTVFVLALAYLGGATPRLRWRWHVSATVSRWLAGVGALALAIGLFGLVAAPWFGFQVAWRAAARQDLSGFDRVLALAPYLKPELMYYLIVSPDTPLPTTAPPLYSKIAAYMELNIGHLKTHPGYYLALANAWQASDNTDKLSRMKSALVRALDITHNNNGYYWAYLAQIEVQLGNTDEALADIAKAKLLNPGSRFTELAEEKINEWLTGQSTQPVDEAA</sequence>
<keyword evidence="2 5" id="KW-0812">Transmembrane</keyword>
<comment type="caution">
    <text evidence="7">The sequence shown here is derived from an EMBL/GenBank/DDBJ whole genome shotgun (WGS) entry which is preliminary data.</text>
</comment>
<evidence type="ECO:0000313" key="8">
    <source>
        <dbReference type="Proteomes" id="UP000034913"/>
    </source>
</evidence>
<feature type="transmembrane region" description="Helical" evidence="5">
    <location>
        <begin position="185"/>
        <end position="202"/>
    </location>
</feature>
<feature type="transmembrane region" description="Helical" evidence="5">
    <location>
        <begin position="21"/>
        <end position="42"/>
    </location>
</feature>
<dbReference type="InterPro" id="IPR011990">
    <property type="entry name" value="TPR-like_helical_dom_sf"/>
</dbReference>
<feature type="transmembrane region" description="Helical" evidence="5">
    <location>
        <begin position="230"/>
        <end position="246"/>
    </location>
</feature>
<dbReference type="SUPFAM" id="SSF48452">
    <property type="entry name" value="TPR-like"/>
    <property type="match status" value="1"/>
</dbReference>
<dbReference type="Pfam" id="PF04932">
    <property type="entry name" value="Wzy_C"/>
    <property type="match status" value="1"/>
</dbReference>
<evidence type="ECO:0000256" key="4">
    <source>
        <dbReference type="ARBA" id="ARBA00023136"/>
    </source>
</evidence>
<evidence type="ECO:0000313" key="7">
    <source>
        <dbReference type="EMBL" id="KKW26597.1"/>
    </source>
</evidence>
<comment type="subcellular location">
    <subcellularLocation>
        <location evidence="1">Membrane</location>
        <topology evidence="1">Multi-pass membrane protein</topology>
    </subcellularLocation>
</comment>
<feature type="transmembrane region" description="Helical" evidence="5">
    <location>
        <begin position="258"/>
        <end position="277"/>
    </location>
</feature>
<feature type="transmembrane region" description="Helical" evidence="5">
    <location>
        <begin position="346"/>
        <end position="370"/>
    </location>
</feature>
<dbReference type="PANTHER" id="PTHR37422:SF23">
    <property type="entry name" value="TEICHURONIC ACID BIOSYNTHESIS PROTEIN TUAE"/>
    <property type="match status" value="1"/>
</dbReference>
<feature type="transmembrane region" description="Helical" evidence="5">
    <location>
        <begin position="382"/>
        <end position="415"/>
    </location>
</feature>
<dbReference type="InterPro" id="IPR051533">
    <property type="entry name" value="WaaL-like"/>
</dbReference>
<gene>
    <name evidence="7" type="ORF">VF00_C0003G0027</name>
</gene>
<feature type="transmembrane region" description="Helical" evidence="5">
    <location>
        <begin position="84"/>
        <end position="104"/>
    </location>
</feature>
<proteinExistence type="predicted"/>